<keyword evidence="2" id="KW-0418">Kinase</keyword>
<dbReference type="InterPro" id="IPR001660">
    <property type="entry name" value="SAM"/>
</dbReference>
<name>A0A2P6TXA0_CHLSO</name>
<dbReference type="Gene3D" id="1.10.150.50">
    <property type="entry name" value="Transcription Factor, Ets-1"/>
    <property type="match status" value="1"/>
</dbReference>
<dbReference type="GO" id="GO:0016301">
    <property type="term" value="F:kinase activity"/>
    <property type="evidence" value="ECO:0007669"/>
    <property type="project" value="UniProtKB-KW"/>
</dbReference>
<sequence length="333" mass="34487">MSSPADMLRALKVEGVTQWLQKLELPQAVVDKFKDNSVAGADLATLTDEDLTDELGCTTLQARKIRRALSEWGVGSAPPPAAAASGVSATSAAVPAEPAPSAPPMPAAPAPDAAAAAAAAAAQAQAAGAHQRLSELGSQMQGLEAQAAEAARGAATYGRGSQLLSGATAKLHDAMKALGHTQAVGAFQTGHGLARRAMFGVPGRFQNDFAGNMIELATLRRANSDIQTAANAVHEASGLLGQQMPRVDERALASCRAGLFQNMLFGGAISDVMQMAQVKRSMEMVQGMTAEVQAAAQWASQNAAAHQQREAGMRQQLATMHGEYEALRRQLGA</sequence>
<dbReference type="Proteomes" id="UP000239899">
    <property type="component" value="Unassembled WGS sequence"/>
</dbReference>
<dbReference type="OrthoDB" id="10433257at2759"/>
<reference evidence="2 3" key="1">
    <citation type="journal article" date="2018" name="Plant J.">
        <title>Genome sequences of Chlorella sorokiniana UTEX 1602 and Micractinium conductrix SAG 241.80: implications to maltose excretion by a green alga.</title>
        <authorList>
            <person name="Arriola M.B."/>
            <person name="Velmurugan N."/>
            <person name="Zhang Y."/>
            <person name="Plunkett M.H."/>
            <person name="Hondzo H."/>
            <person name="Barney B.M."/>
        </authorList>
    </citation>
    <scope>NUCLEOTIDE SEQUENCE [LARGE SCALE GENOMIC DNA]</scope>
    <source>
        <strain evidence="3">UTEX 1602</strain>
    </source>
</reference>
<dbReference type="AlphaFoldDB" id="A0A2P6TXA0"/>
<evidence type="ECO:0000259" key="1">
    <source>
        <dbReference type="PROSITE" id="PS50105"/>
    </source>
</evidence>
<dbReference type="EMBL" id="LHPG02000005">
    <property type="protein sequence ID" value="PRW58695.1"/>
    <property type="molecule type" value="Genomic_DNA"/>
</dbReference>
<keyword evidence="3" id="KW-1185">Reference proteome</keyword>
<proteinExistence type="predicted"/>
<dbReference type="PROSITE" id="PS50105">
    <property type="entry name" value="SAM_DOMAIN"/>
    <property type="match status" value="1"/>
</dbReference>
<comment type="caution">
    <text evidence="2">The sequence shown here is derived from an EMBL/GenBank/DDBJ whole genome shotgun (WGS) entry which is preliminary data.</text>
</comment>
<dbReference type="SMART" id="SM00454">
    <property type="entry name" value="SAM"/>
    <property type="match status" value="1"/>
</dbReference>
<dbReference type="InterPro" id="IPR013761">
    <property type="entry name" value="SAM/pointed_sf"/>
</dbReference>
<keyword evidence="2" id="KW-0808">Transferase</keyword>
<feature type="domain" description="SAM" evidence="1">
    <location>
        <begin position="11"/>
        <end position="64"/>
    </location>
</feature>
<accession>A0A2P6TXA0</accession>
<dbReference type="CDD" id="cd09487">
    <property type="entry name" value="SAM_superfamily"/>
    <property type="match status" value="1"/>
</dbReference>
<evidence type="ECO:0000313" key="3">
    <source>
        <dbReference type="Proteomes" id="UP000239899"/>
    </source>
</evidence>
<dbReference type="STRING" id="3076.A0A2P6TXA0"/>
<gene>
    <name evidence="2" type="ORF">C2E21_3021</name>
</gene>
<dbReference type="Pfam" id="PF07647">
    <property type="entry name" value="SAM_2"/>
    <property type="match status" value="1"/>
</dbReference>
<evidence type="ECO:0000313" key="2">
    <source>
        <dbReference type="EMBL" id="PRW58695.1"/>
    </source>
</evidence>
<protein>
    <submittedName>
        <fullName evidence="2">TKL kinase</fullName>
    </submittedName>
</protein>
<organism evidence="2 3">
    <name type="scientific">Chlorella sorokiniana</name>
    <name type="common">Freshwater green alga</name>
    <dbReference type="NCBI Taxonomy" id="3076"/>
    <lineage>
        <taxon>Eukaryota</taxon>
        <taxon>Viridiplantae</taxon>
        <taxon>Chlorophyta</taxon>
        <taxon>core chlorophytes</taxon>
        <taxon>Trebouxiophyceae</taxon>
        <taxon>Chlorellales</taxon>
        <taxon>Chlorellaceae</taxon>
        <taxon>Chlorella clade</taxon>
        <taxon>Chlorella</taxon>
    </lineage>
</organism>
<dbReference type="SUPFAM" id="SSF47769">
    <property type="entry name" value="SAM/Pointed domain"/>
    <property type="match status" value="1"/>
</dbReference>